<dbReference type="RefSeq" id="WP_338689719.1">
    <property type="nucleotide sequence ID" value="NZ_AP024702.1"/>
</dbReference>
<dbReference type="SUPFAM" id="SSF53649">
    <property type="entry name" value="Alkaline phosphatase-like"/>
    <property type="match status" value="1"/>
</dbReference>
<keyword evidence="3" id="KW-0378">Hydrolase</keyword>
<comment type="similarity">
    <text evidence="1">Belongs to the sulfatase family.</text>
</comment>
<evidence type="ECO:0000259" key="6">
    <source>
        <dbReference type="Pfam" id="PF00884"/>
    </source>
</evidence>
<dbReference type="Gene3D" id="3.40.720.10">
    <property type="entry name" value="Alkaline Phosphatase, subunit A"/>
    <property type="match status" value="1"/>
</dbReference>
<sequence length="471" mass="51756">MLRLLFLLVCHALPTSAADKPHIILVMADDQGWGDMAYQGHPVLKTPNFDKAAAAGLRFDRFYAAAPVCSPTRASVMTGRHPNRMGVFKWGHPIRPQETTIAEALKQAGYVTGHFGKWHLGSVRNSSPVNPGKNGFDEWLSAPNFYDNDPVLSHKGTAVKKEGESSIIAVDAALDWIRESLKQDQPIFAVVWFGSPHHPHRAVEEDLAHYRDQPAKKQHFLGEITGMDRAFGKLRDALDELGIRDNTVLWYTSDNGGLPGLGDMGPFRGNKGQVLEGGLLVPAILEWPARIPKPRQTSVRCNTSDLFPTLLDIVGSNPPAGVPLDGTSLVPLIDGKLDRRPAPMGFWDYPTGGISTPSENWMRELLKAQQAGGDLEPNAASAKAAELPKTPYPTDSFPGHSAWTDGDLKLHRIQKGNKAPRWELYDLVADPSEKNDLVNTKPDKLEPMKKALETWLASVVKSLNGEDYGKR</sequence>
<dbReference type="InterPro" id="IPR050738">
    <property type="entry name" value="Sulfatase"/>
</dbReference>
<dbReference type="Pfam" id="PF00884">
    <property type="entry name" value="Sulfatase"/>
    <property type="match status" value="1"/>
</dbReference>
<gene>
    <name evidence="7" type="ORF">HAHE_13940</name>
</gene>
<evidence type="ECO:0000256" key="1">
    <source>
        <dbReference type="ARBA" id="ARBA00008779"/>
    </source>
</evidence>
<feature type="signal peptide" evidence="5">
    <location>
        <begin position="1"/>
        <end position="17"/>
    </location>
</feature>
<dbReference type="InterPro" id="IPR000917">
    <property type="entry name" value="Sulfatase_N"/>
</dbReference>
<accession>A0ABN6H1N8</accession>
<dbReference type="PANTHER" id="PTHR42693">
    <property type="entry name" value="ARYLSULFATASE FAMILY MEMBER"/>
    <property type="match status" value="1"/>
</dbReference>
<proteinExistence type="inferred from homology"/>
<evidence type="ECO:0000313" key="7">
    <source>
        <dbReference type="EMBL" id="BCX47486.1"/>
    </source>
</evidence>
<dbReference type="PROSITE" id="PS00523">
    <property type="entry name" value="SULFATASE_1"/>
    <property type="match status" value="1"/>
</dbReference>
<keyword evidence="5" id="KW-0732">Signal</keyword>
<feature type="chain" id="PRO_5047120057" evidence="5">
    <location>
        <begin position="18"/>
        <end position="471"/>
    </location>
</feature>
<feature type="domain" description="Sulfatase N-terminal" evidence="6">
    <location>
        <begin position="21"/>
        <end position="315"/>
    </location>
</feature>
<keyword evidence="2" id="KW-0479">Metal-binding</keyword>
<dbReference type="PANTHER" id="PTHR42693:SF53">
    <property type="entry name" value="ENDO-4-O-SULFATASE"/>
    <property type="match status" value="1"/>
</dbReference>
<dbReference type="InterPro" id="IPR024607">
    <property type="entry name" value="Sulfatase_CS"/>
</dbReference>
<evidence type="ECO:0000256" key="4">
    <source>
        <dbReference type="ARBA" id="ARBA00022837"/>
    </source>
</evidence>
<dbReference type="EMBL" id="AP024702">
    <property type="protein sequence ID" value="BCX47486.1"/>
    <property type="molecule type" value="Genomic_DNA"/>
</dbReference>
<dbReference type="Proteomes" id="UP001374893">
    <property type="component" value="Chromosome"/>
</dbReference>
<name>A0ABN6H1N8_9BACT</name>
<reference evidence="7 8" key="1">
    <citation type="submission" date="2021-06" db="EMBL/GenBank/DDBJ databases">
        <title>Complete genome of Haloferula helveola possessing various polysaccharide degrading enzymes.</title>
        <authorList>
            <person name="Takami H."/>
            <person name="Huang C."/>
            <person name="Hamasaki K."/>
        </authorList>
    </citation>
    <scope>NUCLEOTIDE SEQUENCE [LARGE SCALE GENOMIC DNA]</scope>
    <source>
        <strain evidence="7 8">CN-1</strain>
    </source>
</reference>
<keyword evidence="4" id="KW-0106">Calcium</keyword>
<protein>
    <submittedName>
        <fullName evidence="7">N-acetylgalactosamine-6-sulfatase</fullName>
    </submittedName>
</protein>
<evidence type="ECO:0000313" key="8">
    <source>
        <dbReference type="Proteomes" id="UP001374893"/>
    </source>
</evidence>
<dbReference type="Gene3D" id="3.30.1120.10">
    <property type="match status" value="1"/>
</dbReference>
<organism evidence="7 8">
    <name type="scientific">Haloferula helveola</name>
    <dbReference type="NCBI Taxonomy" id="490095"/>
    <lineage>
        <taxon>Bacteria</taxon>
        <taxon>Pseudomonadati</taxon>
        <taxon>Verrucomicrobiota</taxon>
        <taxon>Verrucomicrobiia</taxon>
        <taxon>Verrucomicrobiales</taxon>
        <taxon>Verrucomicrobiaceae</taxon>
        <taxon>Haloferula</taxon>
    </lineage>
</organism>
<dbReference type="InterPro" id="IPR017850">
    <property type="entry name" value="Alkaline_phosphatase_core_sf"/>
</dbReference>
<evidence type="ECO:0000256" key="3">
    <source>
        <dbReference type="ARBA" id="ARBA00022801"/>
    </source>
</evidence>
<evidence type="ECO:0000256" key="5">
    <source>
        <dbReference type="SAM" id="SignalP"/>
    </source>
</evidence>
<keyword evidence="8" id="KW-1185">Reference proteome</keyword>
<evidence type="ECO:0000256" key="2">
    <source>
        <dbReference type="ARBA" id="ARBA00022723"/>
    </source>
</evidence>